<dbReference type="PROSITE" id="PS50011">
    <property type="entry name" value="PROTEIN_KINASE_DOM"/>
    <property type="match status" value="1"/>
</dbReference>
<dbReference type="GO" id="GO:0005524">
    <property type="term" value="F:ATP binding"/>
    <property type="evidence" value="ECO:0007669"/>
    <property type="project" value="UniProtKB-KW"/>
</dbReference>
<dbReference type="Gene3D" id="1.10.510.10">
    <property type="entry name" value="Transferase(Phosphotransferase) domain 1"/>
    <property type="match status" value="1"/>
</dbReference>
<evidence type="ECO:0000256" key="4">
    <source>
        <dbReference type="ARBA" id="ARBA00022840"/>
    </source>
</evidence>
<organism evidence="7 8">
    <name type="scientific">Ceratodon purpureus</name>
    <name type="common">Fire moss</name>
    <name type="synonym">Dicranum purpureum</name>
    <dbReference type="NCBI Taxonomy" id="3225"/>
    <lineage>
        <taxon>Eukaryota</taxon>
        <taxon>Viridiplantae</taxon>
        <taxon>Streptophyta</taxon>
        <taxon>Embryophyta</taxon>
        <taxon>Bryophyta</taxon>
        <taxon>Bryophytina</taxon>
        <taxon>Bryopsida</taxon>
        <taxon>Dicranidae</taxon>
        <taxon>Pseudoditrichales</taxon>
        <taxon>Ditrichaceae</taxon>
        <taxon>Ceratodon</taxon>
    </lineage>
</organism>
<gene>
    <name evidence="7" type="ORF">KC19_9G075500</name>
</gene>
<evidence type="ECO:0000256" key="5">
    <source>
        <dbReference type="SAM" id="MobiDB-lite"/>
    </source>
</evidence>
<keyword evidence="1" id="KW-0808">Transferase</keyword>
<dbReference type="InterPro" id="IPR011009">
    <property type="entry name" value="Kinase-like_dom_sf"/>
</dbReference>
<evidence type="ECO:0000313" key="7">
    <source>
        <dbReference type="EMBL" id="KAG0561582.1"/>
    </source>
</evidence>
<dbReference type="EMBL" id="CM026430">
    <property type="protein sequence ID" value="KAG0561582.1"/>
    <property type="molecule type" value="Genomic_DNA"/>
</dbReference>
<proteinExistence type="predicted"/>
<dbReference type="GO" id="GO:0004672">
    <property type="term" value="F:protein kinase activity"/>
    <property type="evidence" value="ECO:0007669"/>
    <property type="project" value="InterPro"/>
</dbReference>
<comment type="caution">
    <text evidence="7">The sequence shown here is derived from an EMBL/GenBank/DDBJ whole genome shotgun (WGS) entry which is preliminary data.</text>
</comment>
<dbReference type="InterPro" id="IPR052059">
    <property type="entry name" value="CR_Ser/Thr_kinase"/>
</dbReference>
<feature type="compositionally biased region" description="Basic and acidic residues" evidence="5">
    <location>
        <begin position="202"/>
        <end position="221"/>
    </location>
</feature>
<keyword evidence="8" id="KW-1185">Reference proteome</keyword>
<name>A0A8T0GXE8_CERPU</name>
<dbReference type="InterPro" id="IPR000719">
    <property type="entry name" value="Prot_kinase_dom"/>
</dbReference>
<evidence type="ECO:0000313" key="8">
    <source>
        <dbReference type="Proteomes" id="UP000822688"/>
    </source>
</evidence>
<evidence type="ECO:0000256" key="3">
    <source>
        <dbReference type="ARBA" id="ARBA00022777"/>
    </source>
</evidence>
<protein>
    <recommendedName>
        <fullName evidence="6">Protein kinase domain-containing protein</fullName>
    </recommendedName>
</protein>
<dbReference type="PANTHER" id="PTHR47973">
    <property type="entry name" value="CYSTEINE-RICH RECEPTOR-LIKE PROTEIN KINASE 3"/>
    <property type="match status" value="1"/>
</dbReference>
<dbReference type="AlphaFoldDB" id="A0A8T0GXE8"/>
<dbReference type="SUPFAM" id="SSF56112">
    <property type="entry name" value="Protein kinase-like (PK-like)"/>
    <property type="match status" value="1"/>
</dbReference>
<evidence type="ECO:0000256" key="2">
    <source>
        <dbReference type="ARBA" id="ARBA00022741"/>
    </source>
</evidence>
<keyword evidence="2" id="KW-0547">Nucleotide-binding</keyword>
<dbReference type="Pfam" id="PF00069">
    <property type="entry name" value="Pkinase"/>
    <property type="match status" value="1"/>
</dbReference>
<keyword evidence="3" id="KW-0418">Kinase</keyword>
<accession>A0A8T0GXE8</accession>
<feature type="region of interest" description="Disordered" evidence="5">
    <location>
        <begin position="202"/>
        <end position="242"/>
    </location>
</feature>
<feature type="domain" description="Protein kinase" evidence="6">
    <location>
        <begin position="1"/>
        <end position="132"/>
    </location>
</feature>
<evidence type="ECO:0000256" key="1">
    <source>
        <dbReference type="ARBA" id="ARBA00022679"/>
    </source>
</evidence>
<sequence length="242" mass="27051">MHRDIKAKNILLDRNYEAKIADFGLALLFSDGQTHITTDHVAGTKGYLAPEYALLGQMSDKVDVFSFGVLCLEVVSSRRNMDERLRPDMVYLVKWAWKLHGQGRLLDLVCPTLSLQDDEKPQVQRLINTALLCIQHTGEQKPSIARVVSMLQGDADLEVVVNPGAEDQYHQMDSARLLDLGNSAVSRVNDVSEEGPFWKSIRRDEGRRSSRTSESRSHRASEATVEGISSNGMITVSEIRGR</sequence>
<reference evidence="7" key="1">
    <citation type="submission" date="2020-06" db="EMBL/GenBank/DDBJ databases">
        <title>WGS assembly of Ceratodon purpureus strain R40.</title>
        <authorList>
            <person name="Carey S.B."/>
            <person name="Jenkins J."/>
            <person name="Shu S."/>
            <person name="Lovell J.T."/>
            <person name="Sreedasyam A."/>
            <person name="Maumus F."/>
            <person name="Tiley G.P."/>
            <person name="Fernandez-Pozo N."/>
            <person name="Barry K."/>
            <person name="Chen C."/>
            <person name="Wang M."/>
            <person name="Lipzen A."/>
            <person name="Daum C."/>
            <person name="Saski C.A."/>
            <person name="Payton A.C."/>
            <person name="Mcbreen J.C."/>
            <person name="Conrad R.E."/>
            <person name="Kollar L.M."/>
            <person name="Olsson S."/>
            <person name="Huttunen S."/>
            <person name="Landis J.B."/>
            <person name="Wickett N.J."/>
            <person name="Johnson M.G."/>
            <person name="Rensing S.A."/>
            <person name="Grimwood J."/>
            <person name="Schmutz J."/>
            <person name="Mcdaniel S.F."/>
        </authorList>
    </citation>
    <scope>NUCLEOTIDE SEQUENCE</scope>
    <source>
        <strain evidence="7">R40</strain>
    </source>
</reference>
<keyword evidence="4" id="KW-0067">ATP-binding</keyword>
<evidence type="ECO:0000259" key="6">
    <source>
        <dbReference type="PROSITE" id="PS50011"/>
    </source>
</evidence>
<dbReference type="Proteomes" id="UP000822688">
    <property type="component" value="Chromosome 9"/>
</dbReference>